<gene>
    <name evidence="2" type="ORF">PEBR_03221</name>
</gene>
<evidence type="ECO:0000313" key="3">
    <source>
        <dbReference type="Proteomes" id="UP000190744"/>
    </source>
</evidence>
<reference evidence="3" key="1">
    <citation type="submission" date="2015-09" db="EMBL/GenBank/DDBJ databases">
        <authorList>
            <person name="Fill T.P."/>
            <person name="Baretta J.F."/>
            <person name="de Almeida L.G."/>
            <person name="Rocha M."/>
            <person name="de Souza D.H."/>
            <person name="Malavazi I."/>
            <person name="Cerdeira L.T."/>
            <person name="Hong H."/>
            <person name="Samborskyy M."/>
            <person name="de Vasconcelos A.T."/>
            <person name="Leadlay P."/>
            <person name="Rodrigues-Filho E."/>
        </authorList>
    </citation>
    <scope>NUCLEOTIDE SEQUENCE [LARGE SCALE GENOMIC DNA]</scope>
    <source>
        <strain evidence="3">LaBioMMi 136</strain>
    </source>
</reference>
<dbReference type="EMBL" id="LJBN01000046">
    <property type="protein sequence ID" value="OOQ90682.1"/>
    <property type="molecule type" value="Genomic_DNA"/>
</dbReference>
<name>A0A1S9RYU6_PENBI</name>
<evidence type="ECO:0000256" key="1">
    <source>
        <dbReference type="SAM" id="MobiDB-lite"/>
    </source>
</evidence>
<sequence length="296" mass="34004">MPKTKDTTGEKPLPRPTDMLLAPSEKYDEKWLARSLRDAQRELKLNRPRWTEDFEDFAFAKKEPNAKELTRFPLYDKFEIEDGKIKLPETKCVMFTDDIVYAAIKHHTQDTRKLYRAAARYGYRIALKVDKRLKVPPTFHAGLVVLSKDYLSAPRTIIRNLQVHAGRMVDGPWGTEDKSMDVRGKQHNHYVLFFNGGSAKCVRLWTIDGWDPRCSGDQDTDVIPAGACSKMKINLDYTAIIRQPYQVNTRPCLREAPASTDFTPPVTPQKRRRPNKKAHDADPHQADRLQADAPPF</sequence>
<feature type="region of interest" description="Disordered" evidence="1">
    <location>
        <begin position="1"/>
        <end position="20"/>
    </location>
</feature>
<evidence type="ECO:0000313" key="2">
    <source>
        <dbReference type="EMBL" id="OOQ90682.1"/>
    </source>
</evidence>
<dbReference type="AlphaFoldDB" id="A0A1S9RYU6"/>
<feature type="region of interest" description="Disordered" evidence="1">
    <location>
        <begin position="255"/>
        <end position="296"/>
    </location>
</feature>
<proteinExistence type="predicted"/>
<protein>
    <submittedName>
        <fullName evidence="2">Uncharacterized protein</fullName>
    </submittedName>
</protein>
<organism evidence="2 3">
    <name type="scientific">Penicillium brasilianum</name>
    <dbReference type="NCBI Taxonomy" id="104259"/>
    <lineage>
        <taxon>Eukaryota</taxon>
        <taxon>Fungi</taxon>
        <taxon>Dikarya</taxon>
        <taxon>Ascomycota</taxon>
        <taxon>Pezizomycotina</taxon>
        <taxon>Eurotiomycetes</taxon>
        <taxon>Eurotiomycetidae</taxon>
        <taxon>Eurotiales</taxon>
        <taxon>Aspergillaceae</taxon>
        <taxon>Penicillium</taxon>
    </lineage>
</organism>
<accession>A0A1S9RYU6</accession>
<comment type="caution">
    <text evidence="2">The sequence shown here is derived from an EMBL/GenBank/DDBJ whole genome shotgun (WGS) entry which is preliminary data.</text>
</comment>
<feature type="compositionally biased region" description="Basic and acidic residues" evidence="1">
    <location>
        <begin position="1"/>
        <end position="13"/>
    </location>
</feature>
<feature type="compositionally biased region" description="Basic and acidic residues" evidence="1">
    <location>
        <begin position="277"/>
        <end position="290"/>
    </location>
</feature>
<dbReference type="Proteomes" id="UP000190744">
    <property type="component" value="Unassembled WGS sequence"/>
</dbReference>